<feature type="transmembrane region" description="Helical" evidence="5">
    <location>
        <begin position="46"/>
        <end position="65"/>
    </location>
</feature>
<feature type="transmembrane region" description="Helical" evidence="5">
    <location>
        <begin position="394"/>
        <end position="412"/>
    </location>
</feature>
<evidence type="ECO:0000313" key="7">
    <source>
        <dbReference type="EMBL" id="GJM61272.1"/>
    </source>
</evidence>
<reference evidence="7 8" key="1">
    <citation type="submission" date="2021-12" db="EMBL/GenBank/DDBJ databases">
        <title>Genome sequencing of bacteria with rrn-lacking chromosome and rrn-plasmid.</title>
        <authorList>
            <person name="Anda M."/>
            <person name="Iwasaki W."/>
        </authorList>
    </citation>
    <scope>NUCLEOTIDE SEQUENCE [LARGE SCALE GENOMIC DNA]</scope>
    <source>
        <strain evidence="7 8">NBRC 15940</strain>
    </source>
</reference>
<dbReference type="InterPro" id="IPR051533">
    <property type="entry name" value="WaaL-like"/>
</dbReference>
<feature type="transmembrane region" description="Helical" evidence="5">
    <location>
        <begin position="80"/>
        <end position="102"/>
    </location>
</feature>
<dbReference type="AlphaFoldDB" id="A0AAN5AJW3"/>
<accession>A0AAN5AJW3</accession>
<feature type="domain" description="O-antigen ligase-related" evidence="6">
    <location>
        <begin position="215"/>
        <end position="345"/>
    </location>
</feature>
<feature type="transmembrane region" description="Helical" evidence="5">
    <location>
        <begin position="219"/>
        <end position="242"/>
    </location>
</feature>
<keyword evidence="4 5" id="KW-0472">Membrane</keyword>
<keyword evidence="3 5" id="KW-1133">Transmembrane helix</keyword>
<evidence type="ECO:0000256" key="3">
    <source>
        <dbReference type="ARBA" id="ARBA00022989"/>
    </source>
</evidence>
<dbReference type="GO" id="GO:0016020">
    <property type="term" value="C:membrane"/>
    <property type="evidence" value="ECO:0007669"/>
    <property type="project" value="UniProtKB-SubCell"/>
</dbReference>
<proteinExistence type="predicted"/>
<comment type="subcellular location">
    <subcellularLocation>
        <location evidence="1">Membrane</location>
        <topology evidence="1">Multi-pass membrane protein</topology>
    </subcellularLocation>
</comment>
<protein>
    <recommendedName>
        <fullName evidence="6">O-antigen ligase-related domain-containing protein</fullName>
    </recommendedName>
</protein>
<feature type="transmembrane region" description="Helical" evidence="5">
    <location>
        <begin position="368"/>
        <end position="388"/>
    </location>
</feature>
<keyword evidence="2 5" id="KW-0812">Transmembrane</keyword>
<dbReference type="InterPro" id="IPR007016">
    <property type="entry name" value="O-antigen_ligase-rel_domated"/>
</dbReference>
<evidence type="ECO:0000313" key="8">
    <source>
        <dbReference type="Proteomes" id="UP001310022"/>
    </source>
</evidence>
<feature type="transmembrane region" description="Helical" evidence="5">
    <location>
        <begin position="114"/>
        <end position="131"/>
    </location>
</feature>
<comment type="caution">
    <text evidence="7">The sequence shown here is derived from an EMBL/GenBank/DDBJ whole genome shotgun (WGS) entry which is preliminary data.</text>
</comment>
<organism evidence="7 8">
    <name type="scientific">Persicobacter diffluens</name>
    <dbReference type="NCBI Taxonomy" id="981"/>
    <lineage>
        <taxon>Bacteria</taxon>
        <taxon>Pseudomonadati</taxon>
        <taxon>Bacteroidota</taxon>
        <taxon>Cytophagia</taxon>
        <taxon>Cytophagales</taxon>
        <taxon>Persicobacteraceae</taxon>
        <taxon>Persicobacter</taxon>
    </lineage>
</organism>
<evidence type="ECO:0000256" key="2">
    <source>
        <dbReference type="ARBA" id="ARBA00022692"/>
    </source>
</evidence>
<feature type="transmembrane region" description="Helical" evidence="5">
    <location>
        <begin position="249"/>
        <end position="271"/>
    </location>
</feature>
<feature type="transmembrane region" description="Helical" evidence="5">
    <location>
        <begin position="16"/>
        <end position="34"/>
    </location>
</feature>
<feature type="transmembrane region" description="Helical" evidence="5">
    <location>
        <begin position="143"/>
        <end position="161"/>
    </location>
</feature>
<keyword evidence="8" id="KW-1185">Reference proteome</keyword>
<feature type="transmembrane region" description="Helical" evidence="5">
    <location>
        <begin position="334"/>
        <end position="356"/>
    </location>
</feature>
<dbReference type="EMBL" id="BQKE01000001">
    <property type="protein sequence ID" value="GJM61272.1"/>
    <property type="molecule type" value="Genomic_DNA"/>
</dbReference>
<evidence type="ECO:0000256" key="1">
    <source>
        <dbReference type="ARBA" id="ARBA00004141"/>
    </source>
</evidence>
<sequence>MKIPTLQKPTFPVNHLIPWLIVILGLKILGFFTLSENITITRGLKILIRMACTGTTAFLIFHYQAKGYAANFRQSNSLVFWGYCAYLLLALFSFLWSTDVAYSALQWFMDTETFIFSILFIRLILLVNQYAGEHEIRLSDLLSRAVFLLMAWNILGAWFFPDTFYRLTHGQEVARLGGFLMNPNELGMLAVVGIAASYLELFQAKKNHYWDYFRIVCALYALILTGSRSSMIGFLLVSYYAINLTNNRWFKWVVIGVLLLSIPIIVQFIFIKEGDLKEVLSMTGRLPFWKALLTEGFPKQPWLGFGFMRISNEGFFQSVNTYAGKMTHNTFIQVLMNLGIIGFFICLSQLALTLYACVKSKSSNKKRFFTAVFIPVLINSFTEFGIFGETNYGILFYQLLFLIFVIDVSPHFSQKQILKIRQLAATK</sequence>
<dbReference type="RefSeq" id="WP_338236851.1">
    <property type="nucleotide sequence ID" value="NZ_BQKE01000001.1"/>
</dbReference>
<dbReference type="PANTHER" id="PTHR37422:SF17">
    <property type="entry name" value="O-ANTIGEN LIGASE"/>
    <property type="match status" value="1"/>
</dbReference>
<feature type="transmembrane region" description="Helical" evidence="5">
    <location>
        <begin position="173"/>
        <end position="199"/>
    </location>
</feature>
<dbReference type="Pfam" id="PF04932">
    <property type="entry name" value="Wzy_C"/>
    <property type="match status" value="1"/>
</dbReference>
<dbReference type="Proteomes" id="UP001310022">
    <property type="component" value="Unassembled WGS sequence"/>
</dbReference>
<evidence type="ECO:0000256" key="5">
    <source>
        <dbReference type="SAM" id="Phobius"/>
    </source>
</evidence>
<gene>
    <name evidence="7" type="ORF">PEDI_18240</name>
</gene>
<evidence type="ECO:0000259" key="6">
    <source>
        <dbReference type="Pfam" id="PF04932"/>
    </source>
</evidence>
<dbReference type="PANTHER" id="PTHR37422">
    <property type="entry name" value="TEICHURONIC ACID BIOSYNTHESIS PROTEIN TUAE"/>
    <property type="match status" value="1"/>
</dbReference>
<evidence type="ECO:0000256" key="4">
    <source>
        <dbReference type="ARBA" id="ARBA00023136"/>
    </source>
</evidence>
<name>A0AAN5AJW3_9BACT</name>